<comment type="caution">
    <text evidence="2">The sequence shown here is derived from an EMBL/GenBank/DDBJ whole genome shotgun (WGS) entry which is preliminary data.</text>
</comment>
<protein>
    <submittedName>
        <fullName evidence="2">Molybdopterin-guanine dinucleotide biosynthesis protein b</fullName>
    </submittedName>
</protein>
<evidence type="ECO:0000313" key="3">
    <source>
        <dbReference type="Proteomes" id="UP000051412"/>
    </source>
</evidence>
<dbReference type="PANTHER" id="PTHR40072">
    <property type="entry name" value="MOLYBDOPTERIN-GUANINE DINUCLEOTIDE BIOSYNTHESIS ADAPTER PROTEIN-RELATED"/>
    <property type="match status" value="1"/>
</dbReference>
<dbReference type="OrthoDB" id="9794429at2"/>
<dbReference type="InterPro" id="IPR027417">
    <property type="entry name" value="P-loop_NTPase"/>
</dbReference>
<dbReference type="GO" id="GO:0005525">
    <property type="term" value="F:GTP binding"/>
    <property type="evidence" value="ECO:0007669"/>
    <property type="project" value="InterPro"/>
</dbReference>
<dbReference type="GO" id="GO:0006777">
    <property type="term" value="P:Mo-molybdopterin cofactor biosynthetic process"/>
    <property type="evidence" value="ECO:0007669"/>
    <property type="project" value="InterPro"/>
</dbReference>
<dbReference type="InterPro" id="IPR052539">
    <property type="entry name" value="MGD_biosynthesis_adapter"/>
</dbReference>
<organism evidence="2 3">
    <name type="scientific">Limosilactobacillus panis DSM 6035</name>
    <dbReference type="NCBI Taxonomy" id="1423782"/>
    <lineage>
        <taxon>Bacteria</taxon>
        <taxon>Bacillati</taxon>
        <taxon>Bacillota</taxon>
        <taxon>Bacilli</taxon>
        <taxon>Lactobacillales</taxon>
        <taxon>Lactobacillaceae</taxon>
        <taxon>Limosilactobacillus</taxon>
    </lineage>
</organism>
<dbReference type="PANTHER" id="PTHR40072:SF1">
    <property type="entry name" value="MOLYBDOPTERIN-GUANINE DINUCLEOTIDE BIOSYNTHESIS ADAPTER PROTEIN"/>
    <property type="match status" value="1"/>
</dbReference>
<dbReference type="SUPFAM" id="SSF52540">
    <property type="entry name" value="P-loop containing nucleoside triphosphate hydrolases"/>
    <property type="match status" value="1"/>
</dbReference>
<evidence type="ECO:0000259" key="1">
    <source>
        <dbReference type="Pfam" id="PF03205"/>
    </source>
</evidence>
<dbReference type="AlphaFoldDB" id="A0A0R1XIZ5"/>
<proteinExistence type="predicted"/>
<dbReference type="Pfam" id="PF03205">
    <property type="entry name" value="MobB"/>
    <property type="match status" value="1"/>
</dbReference>
<gene>
    <name evidence="2" type="ORF">FD32_GL001160</name>
</gene>
<dbReference type="InterPro" id="IPR004435">
    <property type="entry name" value="MobB_dom"/>
</dbReference>
<feature type="domain" description="Molybdopterin-guanine dinucleotide biosynthesis protein B (MobB)" evidence="1">
    <location>
        <begin position="5"/>
        <end position="119"/>
    </location>
</feature>
<dbReference type="NCBIfam" id="TIGR00176">
    <property type="entry name" value="mobB"/>
    <property type="match status" value="1"/>
</dbReference>
<dbReference type="PATRIC" id="fig|1423782.4.peg.1211"/>
<sequence>MAVTIQIVGPKDSGKTAVVTHLISCLTKKHFRVAAIKHDAHSSSMDIPGTDSYQMSAAGARQVVLESNNQLFFHQQGQRPPLAALVRLLGAENDFVIIEGHKAASYPKVVLIGDDKANNQDFTAVITAPVRLVQNAHLDIQACDHLVQEIYNYLISQMGDQS</sequence>
<evidence type="ECO:0000313" key="2">
    <source>
        <dbReference type="EMBL" id="KRM29761.1"/>
    </source>
</evidence>
<accession>A0A0R1XIZ5</accession>
<dbReference type="STRING" id="1423782.FD32_GL001160"/>
<keyword evidence="3" id="KW-1185">Reference proteome</keyword>
<name>A0A0R1XIZ5_9LACO</name>
<dbReference type="RefSeq" id="WP_047768386.1">
    <property type="nucleotide sequence ID" value="NZ_AZGM01000020.1"/>
</dbReference>
<dbReference type="EMBL" id="AZGM01000020">
    <property type="protein sequence ID" value="KRM29761.1"/>
    <property type="molecule type" value="Genomic_DNA"/>
</dbReference>
<reference evidence="2 3" key="1">
    <citation type="journal article" date="2015" name="Genome Announc.">
        <title>Expanding the biotechnology potential of lactobacilli through comparative genomics of 213 strains and associated genera.</title>
        <authorList>
            <person name="Sun Z."/>
            <person name="Harris H.M."/>
            <person name="McCann A."/>
            <person name="Guo C."/>
            <person name="Argimon S."/>
            <person name="Zhang W."/>
            <person name="Yang X."/>
            <person name="Jeffery I.B."/>
            <person name="Cooney J.C."/>
            <person name="Kagawa T.F."/>
            <person name="Liu W."/>
            <person name="Song Y."/>
            <person name="Salvetti E."/>
            <person name="Wrobel A."/>
            <person name="Rasinkangas P."/>
            <person name="Parkhill J."/>
            <person name="Rea M.C."/>
            <person name="O'Sullivan O."/>
            <person name="Ritari J."/>
            <person name="Douillard F.P."/>
            <person name="Paul Ross R."/>
            <person name="Yang R."/>
            <person name="Briner A.E."/>
            <person name="Felis G.E."/>
            <person name="de Vos W.M."/>
            <person name="Barrangou R."/>
            <person name="Klaenhammer T.R."/>
            <person name="Caufield P.W."/>
            <person name="Cui Y."/>
            <person name="Zhang H."/>
            <person name="O'Toole P.W."/>
        </authorList>
    </citation>
    <scope>NUCLEOTIDE SEQUENCE [LARGE SCALE GENOMIC DNA]</scope>
    <source>
        <strain evidence="2 3">DSM 6035</strain>
    </source>
</reference>
<dbReference type="Proteomes" id="UP000051412">
    <property type="component" value="Unassembled WGS sequence"/>
</dbReference>
<dbReference type="Gene3D" id="3.40.50.300">
    <property type="entry name" value="P-loop containing nucleotide triphosphate hydrolases"/>
    <property type="match status" value="1"/>
</dbReference>